<evidence type="ECO:0000313" key="2">
    <source>
        <dbReference type="EMBL" id="MBX61782.1"/>
    </source>
</evidence>
<feature type="chain" id="PRO_5015109579" description="Secreted protein" evidence="1">
    <location>
        <begin position="30"/>
        <end position="65"/>
    </location>
</feature>
<dbReference type="AlphaFoldDB" id="A0A2P2Q479"/>
<name>A0A2P2Q479_RHIMU</name>
<keyword evidence="1" id="KW-0732">Signal</keyword>
<sequence length="65" mass="7467">MTFSISARVRRTLFCIFLTSLCFDFKSSSFSTKRFTNSYIDRSPSTSVSESENAIHLMLLLLLFT</sequence>
<evidence type="ECO:0008006" key="3">
    <source>
        <dbReference type="Google" id="ProtNLM"/>
    </source>
</evidence>
<feature type="signal peptide" evidence="1">
    <location>
        <begin position="1"/>
        <end position="29"/>
    </location>
</feature>
<accession>A0A2P2Q479</accession>
<protein>
    <recommendedName>
        <fullName evidence="3">Secreted protein</fullName>
    </recommendedName>
</protein>
<reference evidence="2" key="1">
    <citation type="submission" date="2018-02" db="EMBL/GenBank/DDBJ databases">
        <title>Rhizophora mucronata_Transcriptome.</title>
        <authorList>
            <person name="Meera S.P."/>
            <person name="Sreeshan A."/>
            <person name="Augustine A."/>
        </authorList>
    </citation>
    <scope>NUCLEOTIDE SEQUENCE</scope>
    <source>
        <tissue evidence="2">Leaf</tissue>
    </source>
</reference>
<dbReference type="EMBL" id="GGEC01081298">
    <property type="protein sequence ID" value="MBX61782.1"/>
    <property type="molecule type" value="Transcribed_RNA"/>
</dbReference>
<organism evidence="2">
    <name type="scientific">Rhizophora mucronata</name>
    <name type="common">Asiatic mangrove</name>
    <dbReference type="NCBI Taxonomy" id="61149"/>
    <lineage>
        <taxon>Eukaryota</taxon>
        <taxon>Viridiplantae</taxon>
        <taxon>Streptophyta</taxon>
        <taxon>Embryophyta</taxon>
        <taxon>Tracheophyta</taxon>
        <taxon>Spermatophyta</taxon>
        <taxon>Magnoliopsida</taxon>
        <taxon>eudicotyledons</taxon>
        <taxon>Gunneridae</taxon>
        <taxon>Pentapetalae</taxon>
        <taxon>rosids</taxon>
        <taxon>fabids</taxon>
        <taxon>Malpighiales</taxon>
        <taxon>Rhizophoraceae</taxon>
        <taxon>Rhizophora</taxon>
    </lineage>
</organism>
<evidence type="ECO:0000256" key="1">
    <source>
        <dbReference type="SAM" id="SignalP"/>
    </source>
</evidence>
<proteinExistence type="predicted"/>